<dbReference type="InterPro" id="IPR029044">
    <property type="entry name" value="Nucleotide-diphossugar_trans"/>
</dbReference>
<feature type="transmembrane region" description="Helical" evidence="7">
    <location>
        <begin position="345"/>
        <end position="366"/>
    </location>
</feature>
<feature type="transmembrane region" description="Helical" evidence="7">
    <location>
        <begin position="417"/>
        <end position="438"/>
    </location>
</feature>
<dbReference type="OrthoDB" id="5294733at2"/>
<protein>
    <submittedName>
        <fullName evidence="8">Glycosyl transferase family protein</fullName>
    </submittedName>
</protein>
<dbReference type="InterPro" id="IPR050321">
    <property type="entry name" value="Glycosyltr_2/OpgH_subfam"/>
</dbReference>
<reference evidence="8 9" key="1">
    <citation type="submission" date="2018-08" db="EMBL/GenBank/DDBJ databases">
        <title>Erythrobacter zhengii sp.nov., a bacterium isolated from deep-sea sediment.</title>
        <authorList>
            <person name="Fang C."/>
            <person name="Wu Y.-H."/>
            <person name="Sun C."/>
            <person name="Wang H."/>
            <person name="Cheng H."/>
            <person name="Meng F.-X."/>
            <person name="Wang C.-S."/>
            <person name="Xu X.-W."/>
        </authorList>
    </citation>
    <scope>NUCLEOTIDE SEQUENCE [LARGE SCALE GENOMIC DNA]</scope>
    <source>
        <strain evidence="8 9">V18</strain>
    </source>
</reference>
<dbReference type="Gene3D" id="3.90.550.10">
    <property type="entry name" value="Spore Coat Polysaccharide Biosynthesis Protein SpsA, Chain A"/>
    <property type="match status" value="1"/>
</dbReference>
<comment type="subcellular location">
    <subcellularLocation>
        <location evidence="1">Membrane</location>
        <topology evidence="1">Multi-pass membrane protein</topology>
    </subcellularLocation>
</comment>
<dbReference type="Pfam" id="PF13641">
    <property type="entry name" value="Glyco_tranf_2_3"/>
    <property type="match status" value="1"/>
</dbReference>
<feature type="transmembrane region" description="Helical" evidence="7">
    <location>
        <begin position="378"/>
        <end position="397"/>
    </location>
</feature>
<evidence type="ECO:0000256" key="5">
    <source>
        <dbReference type="ARBA" id="ARBA00022989"/>
    </source>
</evidence>
<dbReference type="SUPFAM" id="SSF53448">
    <property type="entry name" value="Nucleotide-diphospho-sugar transferases"/>
    <property type="match status" value="1"/>
</dbReference>
<dbReference type="GO" id="GO:0005886">
    <property type="term" value="C:plasma membrane"/>
    <property type="evidence" value="ECO:0007669"/>
    <property type="project" value="TreeGrafter"/>
</dbReference>
<keyword evidence="6 7" id="KW-0472">Membrane</keyword>
<keyword evidence="3 8" id="KW-0808">Transferase</keyword>
<dbReference type="PANTHER" id="PTHR43867:SF4">
    <property type="entry name" value="BETA-(1-3)-GLUCOSYL TRANSFERASE"/>
    <property type="match status" value="1"/>
</dbReference>
<dbReference type="Proteomes" id="UP000286576">
    <property type="component" value="Unassembled WGS sequence"/>
</dbReference>
<dbReference type="EMBL" id="QXFL01000002">
    <property type="protein sequence ID" value="RIV87929.1"/>
    <property type="molecule type" value="Genomic_DNA"/>
</dbReference>
<feature type="transmembrane region" description="Helical" evidence="7">
    <location>
        <begin position="20"/>
        <end position="44"/>
    </location>
</feature>
<dbReference type="AlphaFoldDB" id="A0A418NV71"/>
<dbReference type="GO" id="GO:0016758">
    <property type="term" value="F:hexosyltransferase activity"/>
    <property type="evidence" value="ECO:0007669"/>
    <property type="project" value="TreeGrafter"/>
</dbReference>
<evidence type="ECO:0000256" key="1">
    <source>
        <dbReference type="ARBA" id="ARBA00004141"/>
    </source>
</evidence>
<evidence type="ECO:0000256" key="2">
    <source>
        <dbReference type="ARBA" id="ARBA00022676"/>
    </source>
</evidence>
<comment type="caution">
    <text evidence="8">The sequence shown here is derived from an EMBL/GenBank/DDBJ whole genome shotgun (WGS) entry which is preliminary data.</text>
</comment>
<gene>
    <name evidence="8" type="ORF">D2V07_06345</name>
</gene>
<keyword evidence="4 7" id="KW-0812">Transmembrane</keyword>
<keyword evidence="9" id="KW-1185">Reference proteome</keyword>
<evidence type="ECO:0000256" key="3">
    <source>
        <dbReference type="ARBA" id="ARBA00022679"/>
    </source>
</evidence>
<dbReference type="PANTHER" id="PTHR43867">
    <property type="entry name" value="CELLULOSE SYNTHASE CATALYTIC SUBUNIT A [UDP-FORMING]"/>
    <property type="match status" value="1"/>
</dbReference>
<keyword evidence="2" id="KW-0328">Glycosyltransferase</keyword>
<dbReference type="NCBIfam" id="NF011307">
    <property type="entry name" value="PRK14716.1-5"/>
    <property type="match status" value="1"/>
</dbReference>
<evidence type="ECO:0000313" key="9">
    <source>
        <dbReference type="Proteomes" id="UP000286576"/>
    </source>
</evidence>
<evidence type="ECO:0000313" key="8">
    <source>
        <dbReference type="EMBL" id="RIV87929.1"/>
    </source>
</evidence>
<accession>A0A418NV71</accession>
<keyword evidence="5 7" id="KW-1133">Transmembrane helix</keyword>
<evidence type="ECO:0000256" key="6">
    <source>
        <dbReference type="ARBA" id="ARBA00023136"/>
    </source>
</evidence>
<proteinExistence type="predicted"/>
<evidence type="ECO:0000256" key="7">
    <source>
        <dbReference type="SAM" id="Phobius"/>
    </source>
</evidence>
<organism evidence="8 9">
    <name type="scientific">Aurantiacibacter zhengii</name>
    <dbReference type="NCBI Taxonomy" id="2307003"/>
    <lineage>
        <taxon>Bacteria</taxon>
        <taxon>Pseudomonadati</taxon>
        <taxon>Pseudomonadota</taxon>
        <taxon>Alphaproteobacteria</taxon>
        <taxon>Sphingomonadales</taxon>
        <taxon>Erythrobacteraceae</taxon>
        <taxon>Aurantiacibacter</taxon>
    </lineage>
</organism>
<evidence type="ECO:0000256" key="4">
    <source>
        <dbReference type="ARBA" id="ARBA00022692"/>
    </source>
</evidence>
<name>A0A418NV71_9SPHN</name>
<dbReference type="RefSeq" id="WP_119585825.1">
    <property type="nucleotide sequence ID" value="NZ_CAWODQ010000012.1"/>
</dbReference>
<sequence length="467" mass="51472">MGDTASTALQWLALAEHELLLFAGFFFLLGAIDEFGMDLAWLWLRFSGRAETPVLARGEIHHRQLSGRAAVLIPAWQEASVIADTLSHALAVWPQADLRLYVGVYRNDPATLEAAARGARGDRRVRIVVHDRLGPSTKADCLNRIYAALRHDELREGRMARMVVLHDAEDMVDPAALALLDRAIGTADFVQLPVLPMPQEGSRWIGSHYCEEFAEAHGKAMVVRGELGASLPAAGVGCAFGRGMLARIARDAGRDTPFDEDSLTEDYELGVKVAALGGRSRFLRVRGDDGQLVATRAYFPNQLGHAVRQKARWMHGIALQGWDRLGWTGGPGEWWMRMRDRRGPLSALVLFSGYTLFLLALVLAGLKAAGLPSSWEPSGLLLALVALNLASFAWRAFMRFTFTRMEYGAREGMRAVLRIPVANVIAIMAGYRALFAYAKTLRGASPLWEKTEHDAHPARAVRLELSQ</sequence>